<dbReference type="EMBL" id="CAJPEV010002828">
    <property type="protein sequence ID" value="CAG0898153.1"/>
    <property type="molecule type" value="Genomic_DNA"/>
</dbReference>
<evidence type="ECO:0008006" key="7">
    <source>
        <dbReference type="Google" id="ProtNLM"/>
    </source>
</evidence>
<evidence type="ECO:0000259" key="3">
    <source>
        <dbReference type="Pfam" id="PF01408"/>
    </source>
</evidence>
<dbReference type="Gene3D" id="3.40.50.720">
    <property type="entry name" value="NAD(P)-binding Rossmann-like Domain"/>
    <property type="match status" value="1"/>
</dbReference>
<dbReference type="Gene3D" id="3.30.360.10">
    <property type="entry name" value="Dihydrodipicolinate Reductase, domain 2"/>
    <property type="match status" value="1"/>
</dbReference>
<dbReference type="GO" id="GO:0016491">
    <property type="term" value="F:oxidoreductase activity"/>
    <property type="evidence" value="ECO:0007669"/>
    <property type="project" value="UniProtKB-KW"/>
</dbReference>
<dbReference type="SUPFAM" id="SSF51735">
    <property type="entry name" value="NAD(P)-binding Rossmann-fold domains"/>
    <property type="match status" value="1"/>
</dbReference>
<dbReference type="Proteomes" id="UP000677054">
    <property type="component" value="Unassembled WGS sequence"/>
</dbReference>
<evidence type="ECO:0000256" key="2">
    <source>
        <dbReference type="ARBA" id="ARBA00023002"/>
    </source>
</evidence>
<dbReference type="Pfam" id="PF01408">
    <property type="entry name" value="GFO_IDH_MocA"/>
    <property type="match status" value="1"/>
</dbReference>
<dbReference type="EMBL" id="LR902345">
    <property type="protein sequence ID" value="CAD7250385.1"/>
    <property type="molecule type" value="Genomic_DNA"/>
</dbReference>
<dbReference type="PANTHER" id="PTHR43818:SF11">
    <property type="entry name" value="BCDNA.GH03377"/>
    <property type="match status" value="1"/>
</dbReference>
<organism evidence="5">
    <name type="scientific">Darwinula stevensoni</name>
    <dbReference type="NCBI Taxonomy" id="69355"/>
    <lineage>
        <taxon>Eukaryota</taxon>
        <taxon>Metazoa</taxon>
        <taxon>Ecdysozoa</taxon>
        <taxon>Arthropoda</taxon>
        <taxon>Crustacea</taxon>
        <taxon>Oligostraca</taxon>
        <taxon>Ostracoda</taxon>
        <taxon>Podocopa</taxon>
        <taxon>Podocopida</taxon>
        <taxon>Darwinulocopina</taxon>
        <taxon>Darwinuloidea</taxon>
        <taxon>Darwinulidae</taxon>
        <taxon>Darwinula</taxon>
    </lineage>
</organism>
<dbReference type="OrthoDB" id="446809at2759"/>
<dbReference type="InterPro" id="IPR036291">
    <property type="entry name" value="NAD(P)-bd_dom_sf"/>
</dbReference>
<dbReference type="InterPro" id="IPR050463">
    <property type="entry name" value="Gfo/Idh/MocA_oxidrdct_glycsds"/>
</dbReference>
<dbReference type="AlphaFoldDB" id="A0A7R9AA74"/>
<comment type="similarity">
    <text evidence="1">Belongs to the Gfo/Idh/MocA family.</text>
</comment>
<keyword evidence="6" id="KW-1185">Reference proteome</keyword>
<name>A0A7R9AA74_9CRUS</name>
<evidence type="ECO:0000259" key="4">
    <source>
        <dbReference type="Pfam" id="PF22725"/>
    </source>
</evidence>
<dbReference type="PANTHER" id="PTHR43818">
    <property type="entry name" value="BCDNA.GH03377"/>
    <property type="match status" value="1"/>
</dbReference>
<feature type="domain" description="GFO/IDH/MocA-like oxidoreductase" evidence="4">
    <location>
        <begin position="133"/>
        <end position="261"/>
    </location>
</feature>
<dbReference type="SUPFAM" id="SSF55347">
    <property type="entry name" value="Glyceraldehyde-3-phosphate dehydrogenase-like, C-terminal domain"/>
    <property type="match status" value="1"/>
</dbReference>
<gene>
    <name evidence="5" type="ORF">DSTB1V02_LOCUS10162</name>
</gene>
<proteinExistence type="inferred from homology"/>
<dbReference type="InterPro" id="IPR000683">
    <property type="entry name" value="Gfo/Idh/MocA-like_OxRdtase_N"/>
</dbReference>
<dbReference type="GO" id="GO:0000166">
    <property type="term" value="F:nucleotide binding"/>
    <property type="evidence" value="ECO:0007669"/>
    <property type="project" value="InterPro"/>
</dbReference>
<protein>
    <recommendedName>
        <fullName evidence="7">Glucose-fructose oxidoreductase domain-containing protein 1</fullName>
    </recommendedName>
</protein>
<reference evidence="5" key="1">
    <citation type="submission" date="2020-11" db="EMBL/GenBank/DDBJ databases">
        <authorList>
            <person name="Tran Van P."/>
        </authorList>
    </citation>
    <scope>NUCLEOTIDE SEQUENCE</scope>
</reference>
<feature type="domain" description="Gfo/Idh/MocA-like oxidoreductase N-terminal" evidence="3">
    <location>
        <begin position="5"/>
        <end position="111"/>
    </location>
</feature>
<keyword evidence="2" id="KW-0560">Oxidoreductase</keyword>
<dbReference type="InterPro" id="IPR055170">
    <property type="entry name" value="GFO_IDH_MocA-like_dom"/>
</dbReference>
<evidence type="ECO:0000313" key="5">
    <source>
        <dbReference type="EMBL" id="CAD7250385.1"/>
    </source>
</evidence>
<accession>A0A7R9AA74</accession>
<evidence type="ECO:0000313" key="6">
    <source>
        <dbReference type="Proteomes" id="UP000677054"/>
    </source>
</evidence>
<dbReference type="Pfam" id="PF22725">
    <property type="entry name" value="GFO_IDH_MocA_C3"/>
    <property type="match status" value="1"/>
</dbReference>
<evidence type="ECO:0000256" key="1">
    <source>
        <dbReference type="ARBA" id="ARBA00010928"/>
    </source>
</evidence>
<sequence>MLPGIGVFGMGELSCILVPLLRAKGFNIEAIWEKSTEEAEAAAKKLEIPFSSSNVDDLLLHKDVDLVLITCSPNVQAQIAVKAMGIGKHVLCDRPGGINQHEALKMVNAAMYYPSLISVVNYGLRYLPACSVMKKLIHDGFCGQVQLCEAQIRCGSLLPTEYNWKWDGIMGGGTLTLLGSHIIDLVSYITDQRPWRVHGMVHNYIKVPHGGTNGVHQVTSDDYCTFQMELSQGVCVNVTLSSRPGESFFQEISVYGDAGSLTIRGVNLFGRKNQTPDKEELLHMENVNLDPRNSLCDNPRPHILGMNKLIGALRDAFTTSPQKKSWRKDPLSLAATFHDGQYVQATIEAIKKSSKERRWVRVDLLTEEPNPNRVLNEAVRRGAISL</sequence>